<accession>A0ABR3IV72</accession>
<name>A0ABR3IV72_9AGAR</name>
<organism evidence="6 7">
    <name type="scientific">Hohenbuehelia grisea</name>
    <dbReference type="NCBI Taxonomy" id="104357"/>
    <lineage>
        <taxon>Eukaryota</taxon>
        <taxon>Fungi</taxon>
        <taxon>Dikarya</taxon>
        <taxon>Basidiomycota</taxon>
        <taxon>Agaricomycotina</taxon>
        <taxon>Agaricomycetes</taxon>
        <taxon>Agaricomycetidae</taxon>
        <taxon>Agaricales</taxon>
        <taxon>Pleurotineae</taxon>
        <taxon>Pleurotaceae</taxon>
        <taxon>Hohenbuehelia</taxon>
    </lineage>
</organism>
<evidence type="ECO:0000256" key="4">
    <source>
        <dbReference type="PROSITE-ProRule" id="PRU00134"/>
    </source>
</evidence>
<proteinExistence type="predicted"/>
<reference evidence="7" key="1">
    <citation type="submission" date="2024-06" db="EMBL/GenBank/DDBJ databases">
        <title>Multi-omics analyses provide insights into the biosynthesis of the anticancer antibiotic pleurotin in Hohenbuehelia grisea.</title>
        <authorList>
            <person name="Weaver J.A."/>
            <person name="Alberti F."/>
        </authorList>
    </citation>
    <scope>NUCLEOTIDE SEQUENCE [LARGE SCALE GENOMIC DNA]</scope>
    <source>
        <strain evidence="7">T-177</strain>
    </source>
</reference>
<dbReference type="InterPro" id="IPR002893">
    <property type="entry name" value="Znf_MYND"/>
</dbReference>
<evidence type="ECO:0000313" key="6">
    <source>
        <dbReference type="EMBL" id="KAL0947158.1"/>
    </source>
</evidence>
<evidence type="ECO:0000259" key="5">
    <source>
        <dbReference type="PROSITE" id="PS50865"/>
    </source>
</evidence>
<evidence type="ECO:0000256" key="1">
    <source>
        <dbReference type="ARBA" id="ARBA00022723"/>
    </source>
</evidence>
<feature type="domain" description="MYND-type" evidence="5">
    <location>
        <begin position="257"/>
        <end position="296"/>
    </location>
</feature>
<dbReference type="PROSITE" id="PS50865">
    <property type="entry name" value="ZF_MYND_2"/>
    <property type="match status" value="1"/>
</dbReference>
<dbReference type="PROSITE" id="PS01360">
    <property type="entry name" value="ZF_MYND_1"/>
    <property type="match status" value="1"/>
</dbReference>
<keyword evidence="7" id="KW-1185">Reference proteome</keyword>
<evidence type="ECO:0000256" key="3">
    <source>
        <dbReference type="ARBA" id="ARBA00022833"/>
    </source>
</evidence>
<dbReference type="Gene3D" id="6.10.140.2220">
    <property type="match status" value="1"/>
</dbReference>
<comment type="caution">
    <text evidence="6">The sequence shown here is derived from an EMBL/GenBank/DDBJ whole genome shotgun (WGS) entry which is preliminary data.</text>
</comment>
<dbReference type="EMBL" id="JASNQZ010000015">
    <property type="protein sequence ID" value="KAL0947158.1"/>
    <property type="molecule type" value="Genomic_DNA"/>
</dbReference>
<keyword evidence="3" id="KW-0862">Zinc</keyword>
<dbReference type="Pfam" id="PF01753">
    <property type="entry name" value="zf-MYND"/>
    <property type="match status" value="1"/>
</dbReference>
<evidence type="ECO:0000313" key="7">
    <source>
        <dbReference type="Proteomes" id="UP001556367"/>
    </source>
</evidence>
<dbReference type="Proteomes" id="UP001556367">
    <property type="component" value="Unassembled WGS sequence"/>
</dbReference>
<keyword evidence="2 4" id="KW-0863">Zinc-finger</keyword>
<gene>
    <name evidence="6" type="ORF">HGRIS_013285</name>
</gene>
<protein>
    <recommendedName>
        <fullName evidence="5">MYND-type domain-containing protein</fullName>
    </recommendedName>
</protein>
<sequence length="301" mass="32613">MSISLNGRQYPVAGLASEVVGLARQLAENARLITPLPEDTDLTDAEDKNTQAQVFNFPSSTHILITHPLPQIRGVTPLPSLLVNAWWLAFSAQHLPALATSLCAPNSEKRPKSVSKLIQILSLLPEPKSNPYLRRFLTNSTTAAGLPNAVARAFCSRVELRRGSGPGAIAALIANLLFWCPPSLGDDGKAAIDASLRQDLASKLEIITETASFASLSTVQQAEVQRLHGLLGALEAMPEATYVTSTRQYLEGQLEGCAYPDCDEDGAQRCTRCKSVEYCGKECQTLHWKNGHKLVCFSPSF</sequence>
<keyword evidence="1" id="KW-0479">Metal-binding</keyword>
<evidence type="ECO:0000256" key="2">
    <source>
        <dbReference type="ARBA" id="ARBA00022771"/>
    </source>
</evidence>
<dbReference type="SUPFAM" id="SSF144232">
    <property type="entry name" value="HIT/MYND zinc finger-like"/>
    <property type="match status" value="1"/>
</dbReference>